<feature type="region of interest" description="Disordered" evidence="1">
    <location>
        <begin position="1"/>
        <end position="84"/>
    </location>
</feature>
<feature type="compositionally biased region" description="Basic and acidic residues" evidence="1">
    <location>
        <begin position="10"/>
        <end position="21"/>
    </location>
</feature>
<reference evidence="2 3" key="1">
    <citation type="journal article" date="2023" name="Plants (Basel)">
        <title>Bridging the Gap: Combining Genomics and Transcriptomics Approaches to Understand Stylosanthes scabra, an Orphan Legume from the Brazilian Caatinga.</title>
        <authorList>
            <person name="Ferreira-Neto J.R.C."/>
            <person name="da Silva M.D."/>
            <person name="Binneck E."/>
            <person name="de Melo N.F."/>
            <person name="da Silva R.H."/>
            <person name="de Melo A.L.T.M."/>
            <person name="Pandolfi V."/>
            <person name="Bustamante F.O."/>
            <person name="Brasileiro-Vidal A.C."/>
            <person name="Benko-Iseppon A.M."/>
        </authorList>
    </citation>
    <scope>NUCLEOTIDE SEQUENCE [LARGE SCALE GENOMIC DNA]</scope>
    <source>
        <tissue evidence="2">Leaves</tissue>
    </source>
</reference>
<feature type="compositionally biased region" description="Basic and acidic residues" evidence="1">
    <location>
        <begin position="48"/>
        <end position="65"/>
    </location>
</feature>
<organism evidence="2 3">
    <name type="scientific">Stylosanthes scabra</name>
    <dbReference type="NCBI Taxonomy" id="79078"/>
    <lineage>
        <taxon>Eukaryota</taxon>
        <taxon>Viridiplantae</taxon>
        <taxon>Streptophyta</taxon>
        <taxon>Embryophyta</taxon>
        <taxon>Tracheophyta</taxon>
        <taxon>Spermatophyta</taxon>
        <taxon>Magnoliopsida</taxon>
        <taxon>eudicotyledons</taxon>
        <taxon>Gunneridae</taxon>
        <taxon>Pentapetalae</taxon>
        <taxon>rosids</taxon>
        <taxon>fabids</taxon>
        <taxon>Fabales</taxon>
        <taxon>Fabaceae</taxon>
        <taxon>Papilionoideae</taxon>
        <taxon>50 kb inversion clade</taxon>
        <taxon>dalbergioids sensu lato</taxon>
        <taxon>Dalbergieae</taxon>
        <taxon>Pterocarpus clade</taxon>
        <taxon>Stylosanthes</taxon>
    </lineage>
</organism>
<gene>
    <name evidence="2" type="ORF">PIB30_032792</name>
</gene>
<sequence length="120" mass="13934">MGRALPEQQLRNEEEEREYEKQRRKRGEEEGDGAGGAGCCHRHRGERVRRSERSRERQIYGEVGRRSYATVTSPSPSLPSPEPVVTEEDCWTEVRCGAGQRYRTDVGFHGESWKNHYYYG</sequence>
<comment type="caution">
    <text evidence="2">The sequence shown here is derived from an EMBL/GenBank/DDBJ whole genome shotgun (WGS) entry which is preliminary data.</text>
</comment>
<evidence type="ECO:0000256" key="1">
    <source>
        <dbReference type="SAM" id="MobiDB-lite"/>
    </source>
</evidence>
<keyword evidence="3" id="KW-1185">Reference proteome</keyword>
<evidence type="ECO:0000313" key="3">
    <source>
        <dbReference type="Proteomes" id="UP001341840"/>
    </source>
</evidence>
<dbReference type="Proteomes" id="UP001341840">
    <property type="component" value="Unassembled WGS sequence"/>
</dbReference>
<dbReference type="EMBL" id="JASCZI010181388">
    <property type="protein sequence ID" value="MED6182869.1"/>
    <property type="molecule type" value="Genomic_DNA"/>
</dbReference>
<proteinExistence type="predicted"/>
<accession>A0ABU6WAR9</accession>
<name>A0ABU6WAR9_9FABA</name>
<protein>
    <submittedName>
        <fullName evidence="2">Uncharacterized protein</fullName>
    </submittedName>
</protein>
<evidence type="ECO:0000313" key="2">
    <source>
        <dbReference type="EMBL" id="MED6182869.1"/>
    </source>
</evidence>